<proteinExistence type="inferred from homology"/>
<dbReference type="PANTHER" id="PTHR22930:SF85">
    <property type="entry name" value="GH03217P-RELATED"/>
    <property type="match status" value="1"/>
</dbReference>
<evidence type="ECO:0000259" key="8">
    <source>
        <dbReference type="Pfam" id="PF13359"/>
    </source>
</evidence>
<dbReference type="GO" id="GO:0005634">
    <property type="term" value="C:nucleus"/>
    <property type="evidence" value="ECO:0007669"/>
    <property type="project" value="UniProtKB-SubCell"/>
</dbReference>
<evidence type="ECO:0000256" key="4">
    <source>
        <dbReference type="ARBA" id="ARBA00022722"/>
    </source>
</evidence>
<evidence type="ECO:0000256" key="7">
    <source>
        <dbReference type="ARBA" id="ARBA00023242"/>
    </source>
</evidence>
<dbReference type="EMBL" id="VVIM01000007">
    <property type="protein sequence ID" value="KAB0795766.1"/>
    <property type="molecule type" value="Genomic_DNA"/>
</dbReference>
<dbReference type="InterPro" id="IPR045249">
    <property type="entry name" value="HARBI1-like"/>
</dbReference>
<evidence type="ECO:0000256" key="6">
    <source>
        <dbReference type="ARBA" id="ARBA00022801"/>
    </source>
</evidence>
<dbReference type="AlphaFoldDB" id="A0A5N4AEM7"/>
<organism evidence="9 10">
    <name type="scientific">Photinus pyralis</name>
    <name type="common">Common eastern firefly</name>
    <name type="synonym">Lampyris pyralis</name>
    <dbReference type="NCBI Taxonomy" id="7054"/>
    <lineage>
        <taxon>Eukaryota</taxon>
        <taxon>Metazoa</taxon>
        <taxon>Ecdysozoa</taxon>
        <taxon>Arthropoda</taxon>
        <taxon>Hexapoda</taxon>
        <taxon>Insecta</taxon>
        <taxon>Pterygota</taxon>
        <taxon>Neoptera</taxon>
        <taxon>Endopterygota</taxon>
        <taxon>Coleoptera</taxon>
        <taxon>Polyphaga</taxon>
        <taxon>Elateriformia</taxon>
        <taxon>Elateroidea</taxon>
        <taxon>Lampyridae</taxon>
        <taxon>Lampyrinae</taxon>
        <taxon>Photinus</taxon>
    </lineage>
</organism>
<evidence type="ECO:0000256" key="3">
    <source>
        <dbReference type="ARBA" id="ARBA00006958"/>
    </source>
</evidence>
<evidence type="ECO:0000256" key="5">
    <source>
        <dbReference type="ARBA" id="ARBA00022723"/>
    </source>
</evidence>
<dbReference type="Pfam" id="PF13359">
    <property type="entry name" value="DDE_Tnp_4"/>
    <property type="match status" value="1"/>
</dbReference>
<feature type="domain" description="DDE Tnp4" evidence="8">
    <location>
        <begin position="184"/>
        <end position="339"/>
    </location>
</feature>
<evidence type="ECO:0000256" key="2">
    <source>
        <dbReference type="ARBA" id="ARBA00004123"/>
    </source>
</evidence>
<accession>A0A5N4AEM7</accession>
<comment type="caution">
    <text evidence="9">The sequence shown here is derived from an EMBL/GenBank/DDBJ whole genome shotgun (WGS) entry which is preliminary data.</text>
</comment>
<sequence>MENEMLVATAFTLSAQVMLDIPISLSDEDSNISTEEEEVIISASKKRKLHTPQRIRNYMEHIVGGYTAQQFQQHFRISIDAYEHILSALGPQLQKTDPIGRSPINIEKQILAVIWLLATPDSYRSVGDRFDLAKSSLSVCFLRIIKLLNQLAPRIIKWPERQQLAVIKRRFSVLAGLNNVIGAVDGAYIQIKAPKEDSESYITRKCNYAFTLQAIAIPSLQLTDVFIEYPGSVSDHRIFRNSDIYRAIINNVEQYFPENEFIIGDKAYPILNWCIPPYINRGNLTAAQVHFNTIHAQTRQVIERTFAFLVGRFRRLKFLDMNRHDLIPSTVLAACVLHNICLNFNDLLIEDYVGDGLADVVNNGNDDDAAHQLGRGQQHRDHICREVFRNQNRINE</sequence>
<comment type="subcellular location">
    <subcellularLocation>
        <location evidence="2">Nucleus</location>
    </subcellularLocation>
</comment>
<dbReference type="GO" id="GO:0046872">
    <property type="term" value="F:metal ion binding"/>
    <property type="evidence" value="ECO:0007669"/>
    <property type="project" value="UniProtKB-KW"/>
</dbReference>
<dbReference type="InterPro" id="IPR027806">
    <property type="entry name" value="HARBI1_dom"/>
</dbReference>
<dbReference type="PANTHER" id="PTHR22930">
    <property type="match status" value="1"/>
</dbReference>
<evidence type="ECO:0000313" key="9">
    <source>
        <dbReference type="EMBL" id="KAB0795766.1"/>
    </source>
</evidence>
<dbReference type="Proteomes" id="UP000327044">
    <property type="component" value="Unassembled WGS sequence"/>
</dbReference>
<keyword evidence="6" id="KW-0378">Hydrolase</keyword>
<keyword evidence="4" id="KW-0540">Nuclease</keyword>
<gene>
    <name evidence="9" type="ORF">PPYR_09827</name>
</gene>
<comment type="cofactor">
    <cofactor evidence="1">
        <name>a divalent metal cation</name>
        <dbReference type="ChEBI" id="CHEBI:60240"/>
    </cofactor>
</comment>
<reference evidence="9 10" key="1">
    <citation type="journal article" date="2018" name="Elife">
        <title>Firefly genomes illuminate parallel origins of bioluminescence in beetles.</title>
        <authorList>
            <person name="Fallon T.R."/>
            <person name="Lower S.E."/>
            <person name="Chang C.H."/>
            <person name="Bessho-Uehara M."/>
            <person name="Martin G.J."/>
            <person name="Bewick A.J."/>
            <person name="Behringer M."/>
            <person name="Debat H.J."/>
            <person name="Wong I."/>
            <person name="Day J.C."/>
            <person name="Suvorov A."/>
            <person name="Silva C.J."/>
            <person name="Stanger-Hall K.F."/>
            <person name="Hall D.W."/>
            <person name="Schmitz R.J."/>
            <person name="Nelson D.R."/>
            <person name="Lewis S.M."/>
            <person name="Shigenobu S."/>
            <person name="Bybee S.M."/>
            <person name="Larracuente A.M."/>
            <person name="Oba Y."/>
            <person name="Weng J.K."/>
        </authorList>
    </citation>
    <scope>NUCLEOTIDE SEQUENCE [LARGE SCALE GENOMIC DNA]</scope>
    <source>
        <strain evidence="9">1611_PpyrPB1</strain>
        <tissue evidence="9">Whole body</tissue>
    </source>
</reference>
<evidence type="ECO:0000256" key="1">
    <source>
        <dbReference type="ARBA" id="ARBA00001968"/>
    </source>
</evidence>
<keyword evidence="10" id="KW-1185">Reference proteome</keyword>
<protein>
    <recommendedName>
        <fullName evidence="8">DDE Tnp4 domain-containing protein</fullName>
    </recommendedName>
</protein>
<dbReference type="GO" id="GO:0016787">
    <property type="term" value="F:hydrolase activity"/>
    <property type="evidence" value="ECO:0007669"/>
    <property type="project" value="UniProtKB-KW"/>
</dbReference>
<keyword evidence="7" id="KW-0539">Nucleus</keyword>
<name>A0A5N4AEM7_PHOPY</name>
<dbReference type="OrthoDB" id="6603336at2759"/>
<keyword evidence="5" id="KW-0479">Metal-binding</keyword>
<comment type="similarity">
    <text evidence="3">Belongs to the HARBI1 family.</text>
</comment>
<dbReference type="InParanoid" id="A0A5N4AEM7"/>
<dbReference type="GO" id="GO:0004518">
    <property type="term" value="F:nuclease activity"/>
    <property type="evidence" value="ECO:0007669"/>
    <property type="project" value="UniProtKB-KW"/>
</dbReference>
<evidence type="ECO:0000313" key="10">
    <source>
        <dbReference type="Proteomes" id="UP000327044"/>
    </source>
</evidence>